<evidence type="ECO:0000313" key="2">
    <source>
        <dbReference type="Proteomes" id="UP001501115"/>
    </source>
</evidence>
<comment type="caution">
    <text evidence="1">The sequence shown here is derived from an EMBL/GenBank/DDBJ whole genome shotgun (WGS) entry which is preliminary data.</text>
</comment>
<evidence type="ECO:0000313" key="1">
    <source>
        <dbReference type="EMBL" id="GAA4304172.1"/>
    </source>
</evidence>
<dbReference type="EMBL" id="BAABET010000003">
    <property type="protein sequence ID" value="GAA4304172.1"/>
    <property type="molecule type" value="Genomic_DNA"/>
</dbReference>
<accession>A0ABP8FI53</accession>
<name>A0ABP8FI53_9ACTN</name>
<sequence length="70" mass="7951">MRTQLTGWLEDMGVPVHVVRGFGGQSYVQVVRERTARAPRPAVLLYCGDFDSCGPDRERRTAARRLRVYA</sequence>
<gene>
    <name evidence="1" type="ORF">GCM10023086_21190</name>
</gene>
<keyword evidence="2" id="KW-1185">Reference proteome</keyword>
<protein>
    <submittedName>
        <fullName evidence="1">Uncharacterized protein</fullName>
    </submittedName>
</protein>
<reference evidence="2" key="1">
    <citation type="journal article" date="2019" name="Int. J. Syst. Evol. Microbiol.">
        <title>The Global Catalogue of Microorganisms (GCM) 10K type strain sequencing project: providing services to taxonomists for standard genome sequencing and annotation.</title>
        <authorList>
            <consortium name="The Broad Institute Genomics Platform"/>
            <consortium name="The Broad Institute Genome Sequencing Center for Infectious Disease"/>
            <person name="Wu L."/>
            <person name="Ma J."/>
        </authorList>
    </citation>
    <scope>NUCLEOTIDE SEQUENCE [LARGE SCALE GENOMIC DNA]</scope>
    <source>
        <strain evidence="2">JCM 31290</strain>
    </source>
</reference>
<organism evidence="1 2">
    <name type="scientific">Streptomyces venetus</name>
    <dbReference type="NCBI Taxonomy" id="1701086"/>
    <lineage>
        <taxon>Bacteria</taxon>
        <taxon>Bacillati</taxon>
        <taxon>Actinomycetota</taxon>
        <taxon>Actinomycetes</taxon>
        <taxon>Kitasatosporales</taxon>
        <taxon>Streptomycetaceae</taxon>
        <taxon>Streptomyces</taxon>
    </lineage>
</organism>
<dbReference type="Proteomes" id="UP001501115">
    <property type="component" value="Unassembled WGS sequence"/>
</dbReference>
<proteinExistence type="predicted"/>